<evidence type="ECO:0000313" key="2">
    <source>
        <dbReference type="EMBL" id="RXM27309.1"/>
    </source>
</evidence>
<feature type="compositionally biased region" description="Basic and acidic residues" evidence="1">
    <location>
        <begin position="69"/>
        <end position="106"/>
    </location>
</feature>
<feature type="region of interest" description="Disordered" evidence="1">
    <location>
        <begin position="69"/>
        <end position="114"/>
    </location>
</feature>
<dbReference type="EMBL" id="SCEB01215860">
    <property type="protein sequence ID" value="RXM27309.1"/>
    <property type="molecule type" value="Genomic_DNA"/>
</dbReference>
<comment type="caution">
    <text evidence="2">The sequence shown here is derived from an EMBL/GenBank/DDBJ whole genome shotgun (WGS) entry which is preliminary data.</text>
</comment>
<feature type="region of interest" description="Disordered" evidence="1">
    <location>
        <begin position="1"/>
        <end position="24"/>
    </location>
</feature>
<proteinExistence type="predicted"/>
<keyword evidence="3" id="KW-1185">Reference proteome</keyword>
<accession>A0A444TWQ2</accession>
<evidence type="ECO:0000313" key="3">
    <source>
        <dbReference type="Proteomes" id="UP000289886"/>
    </source>
</evidence>
<gene>
    <name evidence="2" type="ORF">EOD39_10939</name>
</gene>
<evidence type="ECO:0000256" key="1">
    <source>
        <dbReference type="SAM" id="MobiDB-lite"/>
    </source>
</evidence>
<sequence>MGRTDPRKGDTDAEGLEKERNFTTEGKRVVLIEHRIKLEPGCEKEKRFAAANRQLSADVVVKMSDWQAPEERTRGELKPERAAQRFRDEPAMERGRREKPMVERRLPTKLPGFDGTSSWEAFNAQMGVMEKLCGWTPEEKAQQLTAALRGEAQMVLLNLAQE</sequence>
<name>A0A444TWQ2_ACIRT</name>
<dbReference type="Proteomes" id="UP000289886">
    <property type="component" value="Unassembled WGS sequence"/>
</dbReference>
<organism evidence="2 3">
    <name type="scientific">Acipenser ruthenus</name>
    <name type="common">Sterlet sturgeon</name>
    <dbReference type="NCBI Taxonomy" id="7906"/>
    <lineage>
        <taxon>Eukaryota</taxon>
        <taxon>Metazoa</taxon>
        <taxon>Chordata</taxon>
        <taxon>Craniata</taxon>
        <taxon>Vertebrata</taxon>
        <taxon>Euteleostomi</taxon>
        <taxon>Actinopterygii</taxon>
        <taxon>Chondrostei</taxon>
        <taxon>Acipenseriformes</taxon>
        <taxon>Acipenseridae</taxon>
        <taxon>Acipenser</taxon>
    </lineage>
</organism>
<reference evidence="2 3" key="1">
    <citation type="submission" date="2019-01" db="EMBL/GenBank/DDBJ databases">
        <title>Draft Genome and Complete Hox-Cluster Characterization of the Sterlet Sturgeon (Acipenser ruthenus).</title>
        <authorList>
            <person name="Wei Q."/>
        </authorList>
    </citation>
    <scope>NUCLEOTIDE SEQUENCE [LARGE SCALE GENOMIC DNA]</scope>
    <source>
        <strain evidence="2">WHYD16114868_AA</strain>
        <tissue evidence="2">Blood</tissue>
    </source>
</reference>
<protein>
    <submittedName>
        <fullName evidence="2">Uncharacterized protein</fullName>
    </submittedName>
</protein>
<dbReference type="AlphaFoldDB" id="A0A444TWQ2"/>